<dbReference type="PANTHER" id="PTHR43179:SF7">
    <property type="entry name" value="RHAMNOSYLTRANSFERASE WBBL"/>
    <property type="match status" value="1"/>
</dbReference>
<evidence type="ECO:0000259" key="1">
    <source>
        <dbReference type="Pfam" id="PF00535"/>
    </source>
</evidence>
<evidence type="ECO:0000313" key="2">
    <source>
        <dbReference type="EMBL" id="MCU7554436.1"/>
    </source>
</evidence>
<dbReference type="EC" id="2.4.-.-" evidence="2"/>
<keyword evidence="2" id="KW-0328">Glycosyltransferase</keyword>
<comment type="caution">
    <text evidence="2">The sequence shown here is derived from an EMBL/GenBank/DDBJ whole genome shotgun (WGS) entry which is preliminary data.</text>
</comment>
<protein>
    <submittedName>
        <fullName evidence="2">Glycosyltransferase</fullName>
        <ecNumber evidence="2">2.4.-.-</ecNumber>
    </submittedName>
</protein>
<gene>
    <name evidence="2" type="ORF">OCL06_07485</name>
</gene>
<sequence>MFKAGKNRLASKGKKLAGSIDGLEAGKLTGWAALLEDEAPLEVCIYTSEGELLGKGLANEFRADLEEHGINAGYHAFSVEIDEDKLTPGTSVEIRVASSNEKIPTNEFTLPKLGQHFHADIINVEGNKLSYRLTSATEIGSQVIRFASEQGVFCEKAIESEHTEFFDYIWLPEDLLTDSKQKIVISVIGASTNAGVDYIQSSPILTPVQFLAHSASEPELLGKPGHAGYRYESLKLQMEALAKSGEVDEIRNLHVVHNAVVNAHEDMTSFSAFALPKVENPKVSIVVPAYNKFALTYRCIASIALSFNKTSYEVILADDCSEDVTSRAEDLIENLVISRNEENLRFLRSCNQAAKIAKGKYLVFLNNDTEVTSGWIDELVLQHEKDDQVVLTGSKLINENGSLQEAGGLIWGNGEPWNVGRNSNPWAPEWNYARDVDYVTGAAMCIRKNVWEEVGGFSDEFAPCYYEDADLAFKVREAGYRTMYVPHSVVIHLEGKSHGTDTTVGLKRYQKVNEATFRKKWFSAFKAKSKPSAERLHQEKDNNVDQRVLVIDYAVPMPNNDAGSYAAVKEIELMQALGFKVTFVPDNLAYMGKFTKNLQRMGVEVLAAPFYTSLFDVLERRLPEMDAVYITRYTVAEKYIDVIKESGKPVLFNNADLHFLREIRAALRSNDSDAIEAALVTQERELDVCRKADAILTYNSTEHAVIQSHTLEQHNMHITPWVLEEKVPGPDFYAREGIAFLGGFNHLPNVESVEYLVKEIMPALHAERPDIVLYVYGSKMPAKFKNYECDNIKMVGFAESLDDVFHKHKVFVAPLLSGAGIKGKVLESMAYGLPSVLTEVAAEGTGLASGISTQIAESSHEWVTAIQELYDNEEKWVQYSSNAMSLVSERYSFEHGKKVFKEIFASVGLYTTQ</sequence>
<dbReference type="CDD" id="cd04186">
    <property type="entry name" value="GT_2_like_c"/>
    <property type="match status" value="1"/>
</dbReference>
<dbReference type="Proteomes" id="UP001209257">
    <property type="component" value="Unassembled WGS sequence"/>
</dbReference>
<dbReference type="SUPFAM" id="SSF53448">
    <property type="entry name" value="Nucleotide-diphospho-sugar transferases"/>
    <property type="match status" value="1"/>
</dbReference>
<feature type="domain" description="Glycosyltransferase 2-like" evidence="1">
    <location>
        <begin position="284"/>
        <end position="400"/>
    </location>
</feature>
<dbReference type="PANTHER" id="PTHR43179">
    <property type="entry name" value="RHAMNOSYLTRANSFERASE WBBL"/>
    <property type="match status" value="1"/>
</dbReference>
<dbReference type="Pfam" id="PF00535">
    <property type="entry name" value="Glycos_transf_2"/>
    <property type="match status" value="1"/>
</dbReference>
<organism evidence="2 3">
    <name type="scientific">Alteromonas salexigens</name>
    <dbReference type="NCBI Taxonomy" id="2982530"/>
    <lineage>
        <taxon>Bacteria</taxon>
        <taxon>Pseudomonadati</taxon>
        <taxon>Pseudomonadota</taxon>
        <taxon>Gammaproteobacteria</taxon>
        <taxon>Alteromonadales</taxon>
        <taxon>Alteromonadaceae</taxon>
        <taxon>Alteromonas/Salinimonas group</taxon>
        <taxon>Alteromonas</taxon>
    </lineage>
</organism>
<dbReference type="Gene3D" id="3.90.550.10">
    <property type="entry name" value="Spore Coat Polysaccharide Biosynthesis Protein SpsA, Chain A"/>
    <property type="match status" value="1"/>
</dbReference>
<evidence type="ECO:0000313" key="3">
    <source>
        <dbReference type="Proteomes" id="UP001209257"/>
    </source>
</evidence>
<dbReference type="RefSeq" id="WP_262993137.1">
    <property type="nucleotide sequence ID" value="NZ_JAOTJC010000007.1"/>
</dbReference>
<accession>A0ABT2VM90</accession>
<dbReference type="Gene3D" id="3.40.50.2000">
    <property type="entry name" value="Glycogen Phosphorylase B"/>
    <property type="match status" value="1"/>
</dbReference>
<dbReference type="InterPro" id="IPR001173">
    <property type="entry name" value="Glyco_trans_2-like"/>
</dbReference>
<dbReference type="SUPFAM" id="SSF53756">
    <property type="entry name" value="UDP-Glycosyltransferase/glycogen phosphorylase"/>
    <property type="match status" value="1"/>
</dbReference>
<dbReference type="InterPro" id="IPR029044">
    <property type="entry name" value="Nucleotide-diphossugar_trans"/>
</dbReference>
<dbReference type="EMBL" id="JAOTJC010000007">
    <property type="protein sequence ID" value="MCU7554436.1"/>
    <property type="molecule type" value="Genomic_DNA"/>
</dbReference>
<keyword evidence="3" id="KW-1185">Reference proteome</keyword>
<dbReference type="Pfam" id="PF13692">
    <property type="entry name" value="Glyco_trans_1_4"/>
    <property type="match status" value="1"/>
</dbReference>
<dbReference type="GO" id="GO:0016757">
    <property type="term" value="F:glycosyltransferase activity"/>
    <property type="evidence" value="ECO:0007669"/>
    <property type="project" value="UniProtKB-KW"/>
</dbReference>
<dbReference type="CDD" id="cd03801">
    <property type="entry name" value="GT4_PimA-like"/>
    <property type="match status" value="1"/>
</dbReference>
<name>A0ABT2VM90_9ALTE</name>
<keyword evidence="2" id="KW-0808">Transferase</keyword>
<reference evidence="3" key="1">
    <citation type="submission" date="2023-07" db="EMBL/GenBank/DDBJ databases">
        <title>Study on multiphase classification of strain Alteromonas salexigens isolated from the Yellow Sea.</title>
        <authorList>
            <person name="Sun L."/>
        </authorList>
    </citation>
    <scope>NUCLEOTIDE SEQUENCE [LARGE SCALE GENOMIC DNA]</scope>
    <source>
        <strain evidence="3">ASW11-19</strain>
    </source>
</reference>
<proteinExistence type="predicted"/>